<feature type="domain" description="PNPLA" evidence="6">
    <location>
        <begin position="512"/>
        <end position="747"/>
    </location>
</feature>
<dbReference type="GO" id="GO:0047499">
    <property type="term" value="F:calcium-independent phospholipase A2 activity"/>
    <property type="evidence" value="ECO:0007669"/>
    <property type="project" value="TreeGrafter"/>
</dbReference>
<evidence type="ECO:0000256" key="2">
    <source>
        <dbReference type="ARBA" id="ARBA00022771"/>
    </source>
</evidence>
<dbReference type="Pfam" id="PF01734">
    <property type="entry name" value="Patatin"/>
    <property type="match status" value="1"/>
</dbReference>
<dbReference type="GO" id="GO:0008270">
    <property type="term" value="F:zinc ion binding"/>
    <property type="evidence" value="ECO:0007669"/>
    <property type="project" value="UniProtKB-KW"/>
</dbReference>
<dbReference type="GO" id="GO:0016042">
    <property type="term" value="P:lipid catabolic process"/>
    <property type="evidence" value="ECO:0007669"/>
    <property type="project" value="UniProtKB-UniRule"/>
</dbReference>
<proteinExistence type="predicted"/>
<keyword evidence="4 5" id="KW-0443">Lipid metabolism</keyword>
<evidence type="ECO:0000256" key="3">
    <source>
        <dbReference type="ARBA" id="ARBA00022833"/>
    </source>
</evidence>
<keyword evidence="3" id="KW-0862">Zinc</keyword>
<dbReference type="AlphaFoldDB" id="A0A0F7ZQM6"/>
<dbReference type="GO" id="GO:0019369">
    <property type="term" value="P:arachidonate metabolic process"/>
    <property type="evidence" value="ECO:0007669"/>
    <property type="project" value="TreeGrafter"/>
</dbReference>
<evidence type="ECO:0000256" key="4">
    <source>
        <dbReference type="ARBA" id="ARBA00023098"/>
    </source>
</evidence>
<feature type="short sequence motif" description="GXGXXG" evidence="5">
    <location>
        <begin position="516"/>
        <end position="521"/>
    </location>
</feature>
<feature type="active site" description="Proton acceptor" evidence="5">
    <location>
        <position position="733"/>
    </location>
</feature>
<sequence>MSNCKHTDWLRLWRSGGATNLEITERPRCLLKDVSKPDHVRPSLLVLLGNRSKQIAATRLGIADARRCKARSHGEMHLFVASARGRTDKPVIVSDGDVPLHNRLPFCPRSSRCHERRTRALAEGFGGRRAVDLADAIIHRTMLPLADVVCLFAQDIGGIDVALQRLQSWFGRGQPSSMPQIRPRVLLVVGEDEHHIAQLRLDDIVKRSPNAYVADKCTDVVIVSLPDKSSRVMRQHVIVSLPDKSSRVTRQHGAGGKVGWHQFRNCIFASLDIARKRRQESSSLFSARHFSEFLCHAIDSAIDPAWTPLDVIRISRVSNPIATDLSFHVGNVVGLCKTVTQVKNVAIPLIASSLILDSYPPYMHLFHPNDVFDRLYEDACANVGHVTFTNDDGPSQTHIDLRGLLREEMAVRFENLNQNQSAAEAHRSLIVHLQPELQHLSSEDTCLCCIHRRPQTGLRCKHSLCHVCVDIFYRPIGCDERLLHVDECLLCGMQMSGVRIQQLPKTAAVRVLSFDGGGIRGVAEIESLIGLEEKVGLPMSVIRNFDLCFATSCGAGIMVRLCDGWDVRSCREHFRKTARCAFKPRLLRRFLRSFPCLQKLFLAFSVLLTDSKYPTENLDGLLRQEFGSTRSIMDFSKANELGIMFGVTLTTCGQSDAVIASNYNGIGNARTSPDYGVLMPEKGLRKIPLWEIMRCAVAAPLYEIPMVCGKHDLADFPSYFPQREIEGVGTFQDGGLTFFNNPAAIAMDEASVVFPSQGEPSVVVSLGTGSSQPA</sequence>
<dbReference type="OrthoDB" id="194358at2759"/>
<evidence type="ECO:0000256" key="1">
    <source>
        <dbReference type="ARBA" id="ARBA00022723"/>
    </source>
</evidence>
<feature type="active site" description="Nucleophile" evidence="5">
    <location>
        <position position="552"/>
    </location>
</feature>
<dbReference type="InterPro" id="IPR017907">
    <property type="entry name" value="Znf_RING_CS"/>
</dbReference>
<name>A0A0F7ZQM6_9HYPO</name>
<dbReference type="Gene3D" id="3.40.1090.10">
    <property type="entry name" value="Cytosolic phospholipase A2 catalytic domain"/>
    <property type="match status" value="1"/>
</dbReference>
<feature type="short sequence motif" description="DGA/G" evidence="5">
    <location>
        <begin position="733"/>
        <end position="735"/>
    </location>
</feature>
<protein>
    <recommendedName>
        <fullName evidence="6">PNPLA domain-containing protein</fullName>
    </recommendedName>
</protein>
<comment type="caution">
    <text evidence="5">Lacks conserved residue(s) required for the propagation of feature annotation.</text>
</comment>
<organism evidence="7 8">
    <name type="scientific">Hirsutella minnesotensis 3608</name>
    <dbReference type="NCBI Taxonomy" id="1043627"/>
    <lineage>
        <taxon>Eukaryota</taxon>
        <taxon>Fungi</taxon>
        <taxon>Dikarya</taxon>
        <taxon>Ascomycota</taxon>
        <taxon>Pezizomycotina</taxon>
        <taxon>Sordariomycetes</taxon>
        <taxon>Hypocreomycetidae</taxon>
        <taxon>Hypocreales</taxon>
        <taxon>Ophiocordycipitaceae</taxon>
        <taxon>Hirsutella</taxon>
    </lineage>
</organism>
<evidence type="ECO:0000313" key="8">
    <source>
        <dbReference type="Proteomes" id="UP000054481"/>
    </source>
</evidence>
<dbReference type="GO" id="GO:0016020">
    <property type="term" value="C:membrane"/>
    <property type="evidence" value="ECO:0007669"/>
    <property type="project" value="TreeGrafter"/>
</dbReference>
<dbReference type="Proteomes" id="UP000054481">
    <property type="component" value="Unassembled WGS sequence"/>
</dbReference>
<keyword evidence="1" id="KW-0479">Metal-binding</keyword>
<evidence type="ECO:0000256" key="5">
    <source>
        <dbReference type="PROSITE-ProRule" id="PRU01161"/>
    </source>
</evidence>
<keyword evidence="8" id="KW-1185">Reference proteome</keyword>
<dbReference type="PANTHER" id="PTHR24185">
    <property type="entry name" value="CALCIUM-INDEPENDENT PHOSPHOLIPASE A2-GAMMA"/>
    <property type="match status" value="1"/>
</dbReference>
<dbReference type="EMBL" id="KQ031014">
    <property type="protein sequence ID" value="KJZ68128.1"/>
    <property type="molecule type" value="Genomic_DNA"/>
</dbReference>
<accession>A0A0F7ZQM6</accession>
<dbReference type="PANTHER" id="PTHR24185:SF8">
    <property type="entry name" value="PNPLA DOMAIN-CONTAINING PROTEIN"/>
    <property type="match status" value="1"/>
</dbReference>
<evidence type="ECO:0000259" key="6">
    <source>
        <dbReference type="PROSITE" id="PS51635"/>
    </source>
</evidence>
<dbReference type="InterPro" id="IPR016035">
    <property type="entry name" value="Acyl_Trfase/lysoPLipase"/>
</dbReference>
<dbReference type="InterPro" id="IPR002641">
    <property type="entry name" value="PNPLA_dom"/>
</dbReference>
<dbReference type="PROSITE" id="PS00518">
    <property type="entry name" value="ZF_RING_1"/>
    <property type="match status" value="1"/>
</dbReference>
<gene>
    <name evidence="7" type="ORF">HIM_12483</name>
</gene>
<dbReference type="PROSITE" id="PS51635">
    <property type="entry name" value="PNPLA"/>
    <property type="match status" value="1"/>
</dbReference>
<keyword evidence="5" id="KW-0378">Hydrolase</keyword>
<keyword evidence="2" id="KW-0863">Zinc-finger</keyword>
<reference evidence="7 8" key="1">
    <citation type="journal article" date="2014" name="Genome Biol. Evol.">
        <title>Comparative genomics and transcriptomics analyses reveal divergent lifestyle features of nematode endoparasitic fungus Hirsutella minnesotensis.</title>
        <authorList>
            <person name="Lai Y."/>
            <person name="Liu K."/>
            <person name="Zhang X."/>
            <person name="Zhang X."/>
            <person name="Li K."/>
            <person name="Wang N."/>
            <person name="Shu C."/>
            <person name="Wu Y."/>
            <person name="Wang C."/>
            <person name="Bushley K.E."/>
            <person name="Xiang M."/>
            <person name="Liu X."/>
        </authorList>
    </citation>
    <scope>NUCLEOTIDE SEQUENCE [LARGE SCALE GENOMIC DNA]</scope>
    <source>
        <strain evidence="7 8">3608</strain>
    </source>
</reference>
<dbReference type="SUPFAM" id="SSF52151">
    <property type="entry name" value="FabD/lysophospholipase-like"/>
    <property type="match status" value="1"/>
</dbReference>
<keyword evidence="5" id="KW-0442">Lipid degradation</keyword>
<evidence type="ECO:0000313" key="7">
    <source>
        <dbReference type="EMBL" id="KJZ68128.1"/>
    </source>
</evidence>
<dbReference type="GO" id="GO:0046486">
    <property type="term" value="P:glycerolipid metabolic process"/>
    <property type="evidence" value="ECO:0007669"/>
    <property type="project" value="UniProtKB-ARBA"/>
</dbReference>